<keyword evidence="3" id="KW-1185">Reference proteome</keyword>
<organism evidence="2 3">
    <name type="scientific">Fusarium piperis</name>
    <dbReference type="NCBI Taxonomy" id="1435070"/>
    <lineage>
        <taxon>Eukaryota</taxon>
        <taxon>Fungi</taxon>
        <taxon>Dikarya</taxon>
        <taxon>Ascomycota</taxon>
        <taxon>Pezizomycotina</taxon>
        <taxon>Sordariomycetes</taxon>
        <taxon>Hypocreomycetidae</taxon>
        <taxon>Hypocreales</taxon>
        <taxon>Nectriaceae</taxon>
        <taxon>Fusarium</taxon>
        <taxon>Fusarium solani species complex</taxon>
    </lineage>
</organism>
<dbReference type="OrthoDB" id="4842213at2759"/>
<dbReference type="EMBL" id="JAPEUR010000103">
    <property type="protein sequence ID" value="KAJ4320849.1"/>
    <property type="molecule type" value="Genomic_DNA"/>
</dbReference>
<protein>
    <submittedName>
        <fullName evidence="2">Uncharacterized protein</fullName>
    </submittedName>
</protein>
<evidence type="ECO:0000256" key="1">
    <source>
        <dbReference type="SAM" id="MobiDB-lite"/>
    </source>
</evidence>
<feature type="region of interest" description="Disordered" evidence="1">
    <location>
        <begin position="1"/>
        <end position="173"/>
    </location>
</feature>
<sequence length="173" mass="19008">MAITAGSSPDTFTSSGTSILTSRPSQSDYDPSVSGDERLRNSLQSSDKHKPKSGKPRWFTQVKDWLSVSEPSAQAMKEQKRSTYKRHGIDMNDPRAAAKLHLPIGKIPENAITSTSGPSPEKALKRAQQQQQQQQQQSRQSYSGLSQGSHSMSSSIYSVPSAKEFNPVTPWDT</sequence>
<feature type="compositionally biased region" description="Polar residues" evidence="1">
    <location>
        <begin position="1"/>
        <end position="29"/>
    </location>
</feature>
<accession>A0A9W9BP20</accession>
<gene>
    <name evidence="2" type="ORF">N0V84_005670</name>
</gene>
<reference evidence="2" key="1">
    <citation type="submission" date="2022-10" db="EMBL/GenBank/DDBJ databases">
        <title>Tapping the CABI collections for fungal endophytes: first genome assemblies for Collariella, Neodidymelliopsis, Ascochyta clinopodiicola, Didymella pomorum, Didymosphaeria variabile, Neocosmospora piperis and Neocucurbitaria cava.</title>
        <authorList>
            <person name="Hill R."/>
        </authorList>
    </citation>
    <scope>NUCLEOTIDE SEQUENCE</scope>
    <source>
        <strain evidence="2">IMI 366586</strain>
    </source>
</reference>
<dbReference type="Proteomes" id="UP001140502">
    <property type="component" value="Unassembled WGS sequence"/>
</dbReference>
<dbReference type="AlphaFoldDB" id="A0A9W9BP20"/>
<proteinExistence type="predicted"/>
<comment type="caution">
    <text evidence="2">The sequence shown here is derived from an EMBL/GenBank/DDBJ whole genome shotgun (WGS) entry which is preliminary data.</text>
</comment>
<evidence type="ECO:0000313" key="2">
    <source>
        <dbReference type="EMBL" id="KAJ4320849.1"/>
    </source>
</evidence>
<feature type="compositionally biased region" description="Low complexity" evidence="1">
    <location>
        <begin position="128"/>
        <end position="161"/>
    </location>
</feature>
<evidence type="ECO:0000313" key="3">
    <source>
        <dbReference type="Proteomes" id="UP001140502"/>
    </source>
</evidence>
<feature type="compositionally biased region" description="Basic and acidic residues" evidence="1">
    <location>
        <begin position="77"/>
        <end position="93"/>
    </location>
</feature>
<name>A0A9W9BP20_9HYPO</name>